<protein>
    <submittedName>
        <fullName evidence="2">Uncharacterized protein</fullName>
    </submittedName>
</protein>
<evidence type="ECO:0000256" key="1">
    <source>
        <dbReference type="SAM" id="MobiDB-lite"/>
    </source>
</evidence>
<dbReference type="OrthoDB" id="3270336at2759"/>
<organism evidence="2">
    <name type="scientific">Psilocybe cubensis</name>
    <name type="common">Psychedelic mushroom</name>
    <name type="synonym">Stropharia cubensis</name>
    <dbReference type="NCBI Taxonomy" id="181762"/>
    <lineage>
        <taxon>Eukaryota</taxon>
        <taxon>Fungi</taxon>
        <taxon>Dikarya</taxon>
        <taxon>Basidiomycota</taxon>
        <taxon>Agaricomycotina</taxon>
        <taxon>Agaricomycetes</taxon>
        <taxon>Agaricomycetidae</taxon>
        <taxon>Agaricales</taxon>
        <taxon>Agaricineae</taxon>
        <taxon>Strophariaceae</taxon>
        <taxon>Psilocybe</taxon>
    </lineage>
</organism>
<name>A0A8H7XUK5_PSICU</name>
<dbReference type="EMBL" id="JAFIQS010000009">
    <property type="protein sequence ID" value="KAG5165779.1"/>
    <property type="molecule type" value="Genomic_DNA"/>
</dbReference>
<accession>A0A8H7XUK5</accession>
<evidence type="ECO:0000313" key="2">
    <source>
        <dbReference type="EMBL" id="KAG5165779.1"/>
    </source>
</evidence>
<feature type="region of interest" description="Disordered" evidence="1">
    <location>
        <begin position="523"/>
        <end position="564"/>
    </location>
</feature>
<reference evidence="2" key="1">
    <citation type="submission" date="2021-02" db="EMBL/GenBank/DDBJ databases">
        <title>Psilocybe cubensis genome.</title>
        <authorList>
            <person name="Mckernan K.J."/>
            <person name="Crawford S."/>
            <person name="Trippe A."/>
            <person name="Kane L.T."/>
            <person name="Mclaughlin S."/>
        </authorList>
    </citation>
    <scope>NUCLEOTIDE SEQUENCE [LARGE SCALE GENOMIC DNA]</scope>
    <source>
        <strain evidence="2">MGC-MH-2018</strain>
    </source>
</reference>
<comment type="caution">
    <text evidence="2">The sequence shown here is derived from an EMBL/GenBank/DDBJ whole genome shotgun (WGS) entry which is preliminary data.</text>
</comment>
<proteinExistence type="predicted"/>
<sequence length="894" mass="102595">MENIDWTKGVVFLQDGVIYCSPNSERVVVMPGEDERPTLRHFEPVMTADVSDPAYIPPRYNLDLANYRQPVRWEDSYGWLSFVPLTPTFLATPFEPLCWAPKLIKTDKTWGMNEADRDKWDMCERRIVKLCEKLRLWYRIPGTPPPFPGDFGYKRTHKTSAVAKKMIEISRNCFVLWMGFMSYLIVQSRRPEHAVHLQSQPNLPVPAWHTRILEEQEKLADEEMERALKECRWLVPERQTPLITEAWLDGIYNSNVCSFNARTPRIGIAYEWTQTHRTQPPIEVFLENHVPVYYPWRVVEEEFLKTSRVNRKGLEPPSKMLTDVIDEVLGTAAAQNIPIGCLLIRRYHNMHDNTDSPSLKLMSQMTFDSVVFRHIVNHYRDHLDEMSAEWDRLDIDALLKERSEELKTHAVQVANELQVFDFSEDYGGHKHTQVFADWTPYWQDRLAQWKRKPPRPMSTPAPLLKTTMYAWTFEMNAYVRRKLLKSDHSSAHRDCPTRRRVYNAAKNEWDLCIFDPPKELVYRTRGSDSDEDSDDMSSEPYHGLFSPKQGSESKQTEPQPTLVSEKAHTTIVADEAHTTIVADEANPTIIADEANPTMVAEEAHTTLVADKANPTIVAEEASEPERRWLMPSTDFVETIRYSYGYTGVSTCKELRPPNDWQDIVECFGFNQSDLGQISILEQQSIHDFYHDIVSDGTWSCDVPLHHVQRPLPNLFVFSLRPSESSDWMLGVESVEIALYVCRLVRDNPLLAVDEIAYKMLSKGVPCRTLVGLSMSTRSKTVADVFQPVSYRPAGYQFGVDDFKEYQYQCETLLQHSHGRAAVLKGGLVGRIASDYLDLGDCLEGPSHEIQTNRQGFVAPTGVLNLFYGDDELTERELAILCGTYGMYTGKIAGA</sequence>
<feature type="compositionally biased region" description="Polar residues" evidence="1">
    <location>
        <begin position="548"/>
        <end position="562"/>
    </location>
</feature>
<gene>
    <name evidence="2" type="ORF">JR316_009364</name>
</gene>
<dbReference type="AlphaFoldDB" id="A0A8H7XUK5"/>